<dbReference type="AlphaFoldDB" id="A0A7W0CKR4"/>
<keyword evidence="2" id="KW-0472">Membrane</keyword>
<proteinExistence type="predicted"/>
<name>A0A7W0CKR4_9ACTN</name>
<reference evidence="3 4" key="1">
    <citation type="submission" date="2020-07" db="EMBL/GenBank/DDBJ databases">
        <title>Genomic Encyclopedia of Type Strains, Phase IV (KMG-IV): sequencing the most valuable type-strain genomes for metagenomic binning, comparative biology and taxonomic classification.</title>
        <authorList>
            <person name="Goeker M."/>
        </authorList>
    </citation>
    <scope>NUCLEOTIDE SEQUENCE [LARGE SCALE GENOMIC DNA]</scope>
    <source>
        <strain evidence="3 4">DSM 45533</strain>
    </source>
</reference>
<dbReference type="EMBL" id="JACDUR010000004">
    <property type="protein sequence ID" value="MBA2892772.1"/>
    <property type="molecule type" value="Genomic_DNA"/>
</dbReference>
<dbReference type="RefSeq" id="WP_181611497.1">
    <property type="nucleotide sequence ID" value="NZ_BAABAM010000003.1"/>
</dbReference>
<dbReference type="Proteomes" id="UP000530928">
    <property type="component" value="Unassembled WGS sequence"/>
</dbReference>
<evidence type="ECO:0000256" key="2">
    <source>
        <dbReference type="SAM" id="Phobius"/>
    </source>
</evidence>
<protein>
    <submittedName>
        <fullName evidence="3">Uncharacterized protein</fullName>
    </submittedName>
</protein>
<keyword evidence="4" id="KW-1185">Reference proteome</keyword>
<evidence type="ECO:0000313" key="4">
    <source>
        <dbReference type="Proteomes" id="UP000530928"/>
    </source>
</evidence>
<gene>
    <name evidence="3" type="ORF">HNR30_004126</name>
</gene>
<keyword evidence="2" id="KW-1133">Transmembrane helix</keyword>
<keyword evidence="2" id="KW-0812">Transmembrane</keyword>
<comment type="caution">
    <text evidence="3">The sequence shown here is derived from an EMBL/GenBank/DDBJ whole genome shotgun (WGS) entry which is preliminary data.</text>
</comment>
<sequence length="254" mass="26856">MGDDFLPSHEAPTAPFQRVVVPEEPRPDRRRPLILLGAAAATAAAVAGVFALFSGDQPRKGAATPTPVRAEASPSATATGLSGAPESLPYAGFDGETSKITGTIADKHSLVSYPHLGKPWVPKNYAPFAVAQRVGEVATPHTLIGSAMVPINDLPEPKSEADYRRYAERAVGWALRTHFPEGSAATWTASQKLAKGKGWLLGFTATYRGGTSQGLLAVVEVGKKKPAMVLAAVPDTRKELWPDLNTLVKGVRKS</sequence>
<evidence type="ECO:0000256" key="1">
    <source>
        <dbReference type="SAM" id="MobiDB-lite"/>
    </source>
</evidence>
<feature type="region of interest" description="Disordered" evidence="1">
    <location>
        <begin position="58"/>
        <end position="86"/>
    </location>
</feature>
<organism evidence="3 4">
    <name type="scientific">Nonomuraea soli</name>
    <dbReference type="NCBI Taxonomy" id="1032476"/>
    <lineage>
        <taxon>Bacteria</taxon>
        <taxon>Bacillati</taxon>
        <taxon>Actinomycetota</taxon>
        <taxon>Actinomycetes</taxon>
        <taxon>Streptosporangiales</taxon>
        <taxon>Streptosporangiaceae</taxon>
        <taxon>Nonomuraea</taxon>
    </lineage>
</organism>
<feature type="transmembrane region" description="Helical" evidence="2">
    <location>
        <begin position="33"/>
        <end position="53"/>
    </location>
</feature>
<evidence type="ECO:0000313" key="3">
    <source>
        <dbReference type="EMBL" id="MBA2892772.1"/>
    </source>
</evidence>
<accession>A0A7W0CKR4</accession>